<dbReference type="InterPro" id="IPR050695">
    <property type="entry name" value="N-acetylmuramoyl_amidase_3"/>
</dbReference>
<dbReference type="SUPFAM" id="SSF53187">
    <property type="entry name" value="Zn-dependent exopeptidases"/>
    <property type="match status" value="1"/>
</dbReference>
<keyword evidence="4" id="KW-0732">Signal</keyword>
<evidence type="ECO:0000313" key="6">
    <source>
        <dbReference type="EMBL" id="RFZ84708.1"/>
    </source>
</evidence>
<keyword evidence="7" id="KW-1185">Reference proteome</keyword>
<dbReference type="InterPro" id="IPR002508">
    <property type="entry name" value="MurNAc-LAA_cat"/>
</dbReference>
<comment type="caution">
    <text evidence="6">The sequence shown here is derived from an EMBL/GenBank/DDBJ whole genome shotgun (WGS) entry which is preliminary data.</text>
</comment>
<comment type="catalytic activity">
    <reaction evidence="1">
        <text>Hydrolyzes the link between N-acetylmuramoyl residues and L-amino acid residues in certain cell-wall glycopeptides.</text>
        <dbReference type="EC" id="3.5.1.28"/>
    </reaction>
</comment>
<dbReference type="EC" id="3.5.1.28" evidence="2"/>
<dbReference type="PANTHER" id="PTHR30404:SF0">
    <property type="entry name" value="N-ACETYLMURAMOYL-L-ALANINE AMIDASE AMIC"/>
    <property type="match status" value="1"/>
</dbReference>
<organism evidence="6 7">
    <name type="scientific">Mucilaginibacter terrenus</name>
    <dbReference type="NCBI Taxonomy" id="2482727"/>
    <lineage>
        <taxon>Bacteria</taxon>
        <taxon>Pseudomonadati</taxon>
        <taxon>Bacteroidota</taxon>
        <taxon>Sphingobacteriia</taxon>
        <taxon>Sphingobacteriales</taxon>
        <taxon>Sphingobacteriaceae</taxon>
        <taxon>Mucilaginibacter</taxon>
    </lineage>
</organism>
<feature type="chain" id="PRO_5017765057" description="N-acetylmuramoyl-L-alanine amidase" evidence="4">
    <location>
        <begin position="33"/>
        <end position="308"/>
    </location>
</feature>
<evidence type="ECO:0000256" key="3">
    <source>
        <dbReference type="ARBA" id="ARBA00022801"/>
    </source>
</evidence>
<dbReference type="Gene3D" id="3.40.630.40">
    <property type="entry name" value="Zn-dependent exopeptidases"/>
    <property type="match status" value="1"/>
</dbReference>
<dbReference type="AlphaFoldDB" id="A0A3E2NUM8"/>
<accession>A0A3E2NUM8</accession>
<dbReference type="RefSeq" id="WP_117381610.1">
    <property type="nucleotide sequence ID" value="NZ_QWDE01000001.1"/>
</dbReference>
<dbReference type="CDD" id="cd02696">
    <property type="entry name" value="MurNAc-LAA"/>
    <property type="match status" value="1"/>
</dbReference>
<dbReference type="Pfam" id="PF01520">
    <property type="entry name" value="Amidase_3"/>
    <property type="match status" value="1"/>
</dbReference>
<evidence type="ECO:0000256" key="4">
    <source>
        <dbReference type="SAM" id="SignalP"/>
    </source>
</evidence>
<dbReference type="OrthoDB" id="9806267at2"/>
<evidence type="ECO:0000313" key="7">
    <source>
        <dbReference type="Proteomes" id="UP000260823"/>
    </source>
</evidence>
<sequence length="308" mass="34726">MKNKLLSRLKKLNFGCAALVIAFSFFSLRSFSADRDTVLNSHKIKTIIIDAGHGTRSNGSRSGANGSFSYESNVTLSIALKLQQQIEKSLPDVKVVMTRSTDEDVPFRTRANIANTNKGDLFISIHCNSLPDRRHTEVVGYKKGKRGKKTPIYKTVSSADRSGKGVLLLVYSTKRTGPQVEALRENADLYDDKDYKDQYNGYDPNDPESFIILEAFKNRFRKQSIHFANLINSEFVDTDGRRSEGVREQVLFVLDHTAMPSVLVETGYINNPDDEEYLNSENGQQEIVNSIVRAITNYKKEAEQPRTE</sequence>
<keyword evidence="3" id="KW-0378">Hydrolase</keyword>
<evidence type="ECO:0000256" key="1">
    <source>
        <dbReference type="ARBA" id="ARBA00001561"/>
    </source>
</evidence>
<evidence type="ECO:0000259" key="5">
    <source>
        <dbReference type="SMART" id="SM00646"/>
    </source>
</evidence>
<dbReference type="SMART" id="SM00646">
    <property type="entry name" value="Ami_3"/>
    <property type="match status" value="1"/>
</dbReference>
<reference evidence="6 7" key="1">
    <citation type="submission" date="2018-08" db="EMBL/GenBank/DDBJ databases">
        <title>Mucilaginibacter terrae sp. nov., isolated from manganese diggings.</title>
        <authorList>
            <person name="Huang Y."/>
            <person name="Zhou Z."/>
        </authorList>
    </citation>
    <scope>NUCLEOTIDE SEQUENCE [LARGE SCALE GENOMIC DNA]</scope>
    <source>
        <strain evidence="6 7">ZH6</strain>
    </source>
</reference>
<gene>
    <name evidence="6" type="ORF">DYU05_03615</name>
</gene>
<proteinExistence type="predicted"/>
<dbReference type="GO" id="GO:0008745">
    <property type="term" value="F:N-acetylmuramoyl-L-alanine amidase activity"/>
    <property type="evidence" value="ECO:0007669"/>
    <property type="project" value="UniProtKB-EC"/>
</dbReference>
<dbReference type="PANTHER" id="PTHR30404">
    <property type="entry name" value="N-ACETYLMURAMOYL-L-ALANINE AMIDASE"/>
    <property type="match status" value="1"/>
</dbReference>
<evidence type="ECO:0000256" key="2">
    <source>
        <dbReference type="ARBA" id="ARBA00011901"/>
    </source>
</evidence>
<dbReference type="Proteomes" id="UP000260823">
    <property type="component" value="Unassembled WGS sequence"/>
</dbReference>
<dbReference type="GO" id="GO:0009253">
    <property type="term" value="P:peptidoglycan catabolic process"/>
    <property type="evidence" value="ECO:0007669"/>
    <property type="project" value="InterPro"/>
</dbReference>
<dbReference type="EMBL" id="QWDE01000001">
    <property type="protein sequence ID" value="RFZ84708.1"/>
    <property type="molecule type" value="Genomic_DNA"/>
</dbReference>
<feature type="domain" description="MurNAc-LAA" evidence="5">
    <location>
        <begin position="111"/>
        <end position="296"/>
    </location>
</feature>
<name>A0A3E2NUM8_9SPHI</name>
<dbReference type="GO" id="GO:0030288">
    <property type="term" value="C:outer membrane-bounded periplasmic space"/>
    <property type="evidence" value="ECO:0007669"/>
    <property type="project" value="TreeGrafter"/>
</dbReference>
<feature type="signal peptide" evidence="4">
    <location>
        <begin position="1"/>
        <end position="32"/>
    </location>
</feature>
<protein>
    <recommendedName>
        <fullName evidence="2">N-acetylmuramoyl-L-alanine amidase</fullName>
        <ecNumber evidence="2">3.5.1.28</ecNumber>
    </recommendedName>
</protein>